<feature type="region of interest" description="Disordered" evidence="1">
    <location>
        <begin position="330"/>
        <end position="412"/>
    </location>
</feature>
<dbReference type="STRING" id="79200.A0A166GND5"/>
<feature type="compositionally biased region" description="Polar residues" evidence="1">
    <location>
        <begin position="15"/>
        <end position="36"/>
    </location>
</feature>
<reference evidence="2" key="1">
    <citation type="journal article" date="2016" name="Nat. Genet.">
        <title>A high-quality carrot genome assembly provides new insights into carotenoid accumulation and asterid genome evolution.</title>
        <authorList>
            <person name="Iorizzo M."/>
            <person name="Ellison S."/>
            <person name="Senalik D."/>
            <person name="Zeng P."/>
            <person name="Satapoomin P."/>
            <person name="Huang J."/>
            <person name="Bowman M."/>
            <person name="Iovene M."/>
            <person name="Sanseverino W."/>
            <person name="Cavagnaro P."/>
            <person name="Yildiz M."/>
            <person name="Macko-Podgorni A."/>
            <person name="Moranska E."/>
            <person name="Grzebelus E."/>
            <person name="Grzebelus D."/>
            <person name="Ashrafi H."/>
            <person name="Zheng Z."/>
            <person name="Cheng S."/>
            <person name="Spooner D."/>
            <person name="Van Deynze A."/>
            <person name="Simon P."/>
        </authorList>
    </citation>
    <scope>NUCLEOTIDE SEQUENCE [LARGE SCALE GENOMIC DNA]</scope>
    <source>
        <tissue evidence="2">Leaf</tissue>
    </source>
</reference>
<dbReference type="PANTHER" id="PTHR34112">
    <property type="entry name" value="C-JUN-AMINO-TERMINAL KINASE-INTERACTING PROTEIN"/>
    <property type="match status" value="1"/>
</dbReference>
<feature type="region of interest" description="Disordered" evidence="1">
    <location>
        <begin position="512"/>
        <end position="536"/>
    </location>
</feature>
<dbReference type="Gramene" id="KZN09159">
    <property type="protein sequence ID" value="KZN09159"/>
    <property type="gene ID" value="DCAR_001815"/>
</dbReference>
<evidence type="ECO:0000256" key="1">
    <source>
        <dbReference type="SAM" id="MobiDB-lite"/>
    </source>
</evidence>
<dbReference type="PANTHER" id="PTHR34112:SF13">
    <property type="entry name" value="OS04G0448200 PROTEIN"/>
    <property type="match status" value="1"/>
</dbReference>
<feature type="compositionally biased region" description="Low complexity" evidence="1">
    <location>
        <begin position="336"/>
        <end position="348"/>
    </location>
</feature>
<accession>A0A166GND5</accession>
<dbReference type="EMBL" id="LNRQ01000001">
    <property type="protein sequence ID" value="KZN09159.1"/>
    <property type="molecule type" value="Genomic_DNA"/>
</dbReference>
<name>A0A166GND5_DAUCS</name>
<feature type="compositionally biased region" description="Low complexity" evidence="1">
    <location>
        <begin position="462"/>
        <end position="475"/>
    </location>
</feature>
<dbReference type="AlphaFoldDB" id="A0A166GND5"/>
<feature type="compositionally biased region" description="Low complexity" evidence="1">
    <location>
        <begin position="66"/>
        <end position="83"/>
    </location>
</feature>
<comment type="caution">
    <text evidence="2">The sequence shown here is derived from an EMBL/GenBank/DDBJ whole genome shotgun (WGS) entry which is preliminary data.</text>
</comment>
<feature type="compositionally biased region" description="Polar residues" evidence="1">
    <location>
        <begin position="384"/>
        <end position="409"/>
    </location>
</feature>
<dbReference type="OMA" id="AYAEPQH"/>
<proteinExistence type="predicted"/>
<feature type="compositionally biased region" description="Basic and acidic residues" evidence="1">
    <location>
        <begin position="94"/>
        <end position="116"/>
    </location>
</feature>
<protein>
    <submittedName>
        <fullName evidence="2">Uncharacterized protein</fullName>
    </submittedName>
</protein>
<evidence type="ECO:0000313" key="2">
    <source>
        <dbReference type="EMBL" id="KZN09159.1"/>
    </source>
</evidence>
<organism evidence="2">
    <name type="scientific">Daucus carota subsp. sativus</name>
    <name type="common">Carrot</name>
    <dbReference type="NCBI Taxonomy" id="79200"/>
    <lineage>
        <taxon>Eukaryota</taxon>
        <taxon>Viridiplantae</taxon>
        <taxon>Streptophyta</taxon>
        <taxon>Embryophyta</taxon>
        <taxon>Tracheophyta</taxon>
        <taxon>Spermatophyta</taxon>
        <taxon>Magnoliopsida</taxon>
        <taxon>eudicotyledons</taxon>
        <taxon>Gunneridae</taxon>
        <taxon>Pentapetalae</taxon>
        <taxon>asterids</taxon>
        <taxon>campanulids</taxon>
        <taxon>Apiales</taxon>
        <taxon>Apiaceae</taxon>
        <taxon>Apioideae</taxon>
        <taxon>Scandiceae</taxon>
        <taxon>Daucinae</taxon>
        <taxon>Daucus</taxon>
        <taxon>Daucus sect. Daucus</taxon>
    </lineage>
</organism>
<gene>
    <name evidence="2" type="ORF">DCAR_001815</name>
</gene>
<feature type="region of interest" description="Disordered" evidence="1">
    <location>
        <begin position="460"/>
        <end position="496"/>
    </location>
</feature>
<sequence>MEKNEPTFVPEWLKSSGSVTSAVSTNHHQIASSSLLSDDRATLKSTRNKSSIDDISAHNSGSSPVSDRTTSSYFRRSSTSNGSQLRSYGSFGRTNRDKGWDKDTNEYHDSDKLRIGDHRHRNFSDPLGSNFSNRFEKDGLKRTQSSISGKYNEPWSRKVSADMNSFDKSNYNNGSSLLAGSSAISTVRKAAFDRDFPSLGADERQTDYELRRVPSPGLSTNMQNLPIGYSAVTGEIGWTSALAEVQVKVGANGINKSSVAQAALPSSASVASSMTSGLNMAETLAQGPPHVHATQFSVGTQRLEEIAIKQSKQLIPVTPSMPKALVLNSSEKSKTKAAQQQHQTSSTHHFNHSPRGTPMKSDMSKTSSLGKLQVLKPARERNDISYQTKDTLSPTNASKVPNNPLTAASSVGVPPSLRSPIKNPIVASGVVPTVLEKKPSAQLRSRNDFFNLVRKKSLTNHSSPVVDSVSTVSQSILEQPSEHKAGAPPPGEDSLLANQSDTVQYKMNGLISNRDACDGTPKSPDNGENGETRSSSDVILCSEEEEAAFLRSLGWDENAGEDEGLTEEEIREFYRDASKVRASLYRGLSIKFI</sequence>
<feature type="region of interest" description="Disordered" evidence="1">
    <location>
        <begin position="1"/>
        <end position="152"/>
    </location>
</feature>